<comment type="activity regulation">
    <text evidence="10">Na(+) is not transported, but it plays an essential structural role and its presence is essential for fluoride channel function.</text>
</comment>
<evidence type="ECO:0000256" key="6">
    <source>
        <dbReference type="ARBA" id="ARBA00023303"/>
    </source>
</evidence>
<keyword evidence="10" id="KW-0406">Ion transport</keyword>
<name>A0A2K8N8M7_9BACL</name>
<feature type="binding site" evidence="10">
    <location>
        <position position="71"/>
    </location>
    <ligand>
        <name>Na(+)</name>
        <dbReference type="ChEBI" id="CHEBI:29101"/>
        <note>structural</note>
    </ligand>
</feature>
<evidence type="ECO:0000256" key="10">
    <source>
        <dbReference type="HAMAP-Rule" id="MF_00454"/>
    </source>
</evidence>
<proteinExistence type="inferred from homology"/>
<sequence length="127" mass="13764">MLWWALAAGGILGSLARYGLSLLQPFMGWPWATFGINLSGAYVLALFLTLALERWSLPAAVRLGVGTGFVGSYTTFSTLVLETLHLVVRGHPWEALLYLHASVAGGLLLAYAGHQTAMGWIHRRGQI</sequence>
<feature type="transmembrane region" description="Helical" evidence="10">
    <location>
        <begin position="32"/>
        <end position="52"/>
    </location>
</feature>
<keyword evidence="10" id="KW-0915">Sodium</keyword>
<dbReference type="PANTHER" id="PTHR28259:SF1">
    <property type="entry name" value="FLUORIDE EXPORT PROTEIN 1-RELATED"/>
    <property type="match status" value="1"/>
</dbReference>
<comment type="catalytic activity">
    <reaction evidence="8">
        <text>fluoride(in) = fluoride(out)</text>
        <dbReference type="Rhea" id="RHEA:76159"/>
        <dbReference type="ChEBI" id="CHEBI:17051"/>
    </reaction>
    <physiologicalReaction direction="left-to-right" evidence="8">
        <dbReference type="Rhea" id="RHEA:76160"/>
    </physiologicalReaction>
</comment>
<keyword evidence="4 10" id="KW-1133">Transmembrane helix</keyword>
<dbReference type="EMBL" id="CP024955">
    <property type="protein sequence ID" value="ATY85681.1"/>
    <property type="molecule type" value="Genomic_DNA"/>
</dbReference>
<evidence type="ECO:0000256" key="7">
    <source>
        <dbReference type="ARBA" id="ARBA00035120"/>
    </source>
</evidence>
<dbReference type="GO" id="GO:0062054">
    <property type="term" value="F:fluoride channel activity"/>
    <property type="evidence" value="ECO:0007669"/>
    <property type="project" value="UniProtKB-UniRule"/>
</dbReference>
<accession>A0A2K8N8M7</accession>
<comment type="subcellular location">
    <subcellularLocation>
        <location evidence="1 10">Cell membrane</location>
        <topology evidence="1 10">Multi-pass membrane protein</topology>
    </subcellularLocation>
</comment>
<evidence type="ECO:0000256" key="9">
    <source>
        <dbReference type="ARBA" id="ARBA00049940"/>
    </source>
</evidence>
<comment type="similarity">
    <text evidence="7 10">Belongs to the fluoride channel Fluc/FEX (TC 1.A.43) family.</text>
</comment>
<evidence type="ECO:0000256" key="4">
    <source>
        <dbReference type="ARBA" id="ARBA00022989"/>
    </source>
</evidence>
<feature type="binding site" evidence="10">
    <location>
        <position position="74"/>
    </location>
    <ligand>
        <name>Na(+)</name>
        <dbReference type="ChEBI" id="CHEBI:29101"/>
        <note>structural</note>
    </ligand>
</feature>
<keyword evidence="10" id="KW-0479">Metal-binding</keyword>
<dbReference type="GO" id="GO:0046872">
    <property type="term" value="F:metal ion binding"/>
    <property type="evidence" value="ECO:0007669"/>
    <property type="project" value="UniProtKB-KW"/>
</dbReference>
<evidence type="ECO:0000313" key="12">
    <source>
        <dbReference type="Proteomes" id="UP000231932"/>
    </source>
</evidence>
<feature type="transmembrane region" description="Helical" evidence="10">
    <location>
        <begin position="59"/>
        <end position="76"/>
    </location>
</feature>
<dbReference type="GO" id="GO:0140114">
    <property type="term" value="P:cellular detoxification of fluoride"/>
    <property type="evidence" value="ECO:0007669"/>
    <property type="project" value="UniProtKB-UniRule"/>
</dbReference>
<evidence type="ECO:0000313" key="11">
    <source>
        <dbReference type="EMBL" id="ATY85681.1"/>
    </source>
</evidence>
<dbReference type="AlphaFoldDB" id="A0A2K8N8M7"/>
<keyword evidence="2 10" id="KW-1003">Cell membrane</keyword>
<gene>
    <name evidence="10" type="primary">fluC</name>
    <name evidence="10" type="synonym">crcB</name>
    <name evidence="11" type="ORF">CVV65_12715</name>
</gene>
<dbReference type="OrthoDB" id="9815830at2"/>
<keyword evidence="12" id="KW-1185">Reference proteome</keyword>
<evidence type="ECO:0000256" key="1">
    <source>
        <dbReference type="ARBA" id="ARBA00004651"/>
    </source>
</evidence>
<comment type="function">
    <text evidence="9 10">Fluoride-specific ion channel. Important for reducing fluoride concentration in the cell, thus reducing its toxicity.</text>
</comment>
<dbReference type="KEGG" id="kyr:CVV65_12715"/>
<evidence type="ECO:0000256" key="8">
    <source>
        <dbReference type="ARBA" id="ARBA00035585"/>
    </source>
</evidence>
<dbReference type="GO" id="GO:0005886">
    <property type="term" value="C:plasma membrane"/>
    <property type="evidence" value="ECO:0007669"/>
    <property type="project" value="UniProtKB-SubCell"/>
</dbReference>
<dbReference type="Pfam" id="PF02537">
    <property type="entry name" value="CRCB"/>
    <property type="match status" value="1"/>
</dbReference>
<evidence type="ECO:0000256" key="3">
    <source>
        <dbReference type="ARBA" id="ARBA00022692"/>
    </source>
</evidence>
<protein>
    <recommendedName>
        <fullName evidence="10">Fluoride-specific ion channel FluC</fullName>
    </recommendedName>
</protein>
<keyword evidence="5 10" id="KW-0472">Membrane</keyword>
<dbReference type="RefSeq" id="WP_100668442.1">
    <property type="nucleotide sequence ID" value="NZ_CP024955.1"/>
</dbReference>
<evidence type="ECO:0000256" key="5">
    <source>
        <dbReference type="ARBA" id="ARBA00023136"/>
    </source>
</evidence>
<dbReference type="Proteomes" id="UP000231932">
    <property type="component" value="Chromosome"/>
</dbReference>
<organism evidence="11 12">
    <name type="scientific">Kyrpidia spormannii</name>
    <dbReference type="NCBI Taxonomy" id="2055160"/>
    <lineage>
        <taxon>Bacteria</taxon>
        <taxon>Bacillati</taxon>
        <taxon>Bacillota</taxon>
        <taxon>Bacilli</taxon>
        <taxon>Bacillales</taxon>
        <taxon>Alicyclobacillaceae</taxon>
        <taxon>Kyrpidia</taxon>
    </lineage>
</organism>
<keyword evidence="6 10" id="KW-0407">Ion channel</keyword>
<reference evidence="12" key="1">
    <citation type="submission" date="2017-11" db="EMBL/GenBank/DDBJ databases">
        <title>Complete Genome Sequence of Kyrpidia sp. Strain EA-1, a thermophilic, hydrogen-oxidizing Bacterium, isolated from the Azores.</title>
        <authorList>
            <person name="Reiner J.E."/>
            <person name="Lapp C.J."/>
            <person name="Bunk B."/>
            <person name="Gescher J."/>
        </authorList>
    </citation>
    <scope>NUCLEOTIDE SEQUENCE [LARGE SCALE GENOMIC DNA]</scope>
    <source>
        <strain evidence="12">EA-1</strain>
    </source>
</reference>
<evidence type="ECO:0000256" key="2">
    <source>
        <dbReference type="ARBA" id="ARBA00022475"/>
    </source>
</evidence>
<dbReference type="InterPro" id="IPR003691">
    <property type="entry name" value="FluC"/>
</dbReference>
<keyword evidence="3 10" id="KW-0812">Transmembrane</keyword>
<feature type="transmembrane region" description="Helical" evidence="10">
    <location>
        <begin position="96"/>
        <end position="114"/>
    </location>
</feature>
<dbReference type="HAMAP" id="MF_00454">
    <property type="entry name" value="FluC"/>
    <property type="match status" value="1"/>
</dbReference>
<keyword evidence="10" id="KW-0813">Transport</keyword>
<dbReference type="PANTHER" id="PTHR28259">
    <property type="entry name" value="FLUORIDE EXPORT PROTEIN 1-RELATED"/>
    <property type="match status" value="1"/>
</dbReference>